<reference evidence="1 2" key="1">
    <citation type="submission" date="2023-03" db="EMBL/GenBank/DDBJ databases">
        <title>NovoSphingobium album sp. nov. isolated from polycyclic aromatic hydrocarbons- and heavy-metal polluted soil.</title>
        <authorList>
            <person name="Liu Z."/>
            <person name="Wang K."/>
        </authorList>
    </citation>
    <scope>NUCLEOTIDE SEQUENCE [LARGE SCALE GENOMIC DNA]</scope>
    <source>
        <strain evidence="1 2">H3SJ31-1</strain>
    </source>
</reference>
<organism evidence="1 2">
    <name type="scientific">Novosphingobium album</name>
    <name type="common">ex Liu et al. 2023</name>
    <dbReference type="NCBI Taxonomy" id="3031130"/>
    <lineage>
        <taxon>Bacteria</taxon>
        <taxon>Pseudomonadati</taxon>
        <taxon>Pseudomonadota</taxon>
        <taxon>Alphaproteobacteria</taxon>
        <taxon>Sphingomonadales</taxon>
        <taxon>Sphingomonadaceae</taxon>
        <taxon>Novosphingobium</taxon>
    </lineage>
</organism>
<evidence type="ECO:0008006" key="3">
    <source>
        <dbReference type="Google" id="ProtNLM"/>
    </source>
</evidence>
<gene>
    <name evidence="1" type="ORF">PYV00_11895</name>
</gene>
<protein>
    <recommendedName>
        <fullName evidence="3">DUF1214 domain-containing protein</fullName>
    </recommendedName>
</protein>
<evidence type="ECO:0000313" key="2">
    <source>
        <dbReference type="Proteomes" id="UP001216253"/>
    </source>
</evidence>
<evidence type="ECO:0000313" key="1">
    <source>
        <dbReference type="EMBL" id="MDE8652406.1"/>
    </source>
</evidence>
<keyword evidence="2" id="KW-1185">Reference proteome</keyword>
<comment type="caution">
    <text evidence="1">The sequence shown here is derived from an EMBL/GenBank/DDBJ whole genome shotgun (WGS) entry which is preliminary data.</text>
</comment>
<name>A0ABT5WRN1_9SPHN</name>
<sequence>MDNEAISPAILPYLQDLEGAVANLKDTWRPDDPAYIADVYRQTMTSLSYAYFAYFHADAEHPDWAPLWNPVFTLQPNPDDIYVQSPIRGDLTYRVSGNRGTCAILSFTSQKAASGTVDEMPRPNGHNELDTNDLGIPLGEDFEILFSAERPAGHTGHWGRIDPEATYMYLRYRSYDWLNEVDPVLSIECLDPVPPKPRLSPEEILRRIGEMAKFPARKTKTYYAMQNGVKERVGFNVFEPVRYPGALVKQTYWPACFQLDADEALIIATDLPARAPYWNVQLNDPYFNALEYVYRLSSTNGHFAKVSSDGKFRAVIALTDPGVPNWLDPAGYTEGGIYGRWYDCDSEPVPTITRVKLASLRDHLPADTPVVTPEERAEELRLRVRACQRRRRW</sequence>
<proteinExistence type="predicted"/>
<accession>A0ABT5WRN1</accession>
<dbReference type="EMBL" id="JARESE010000036">
    <property type="protein sequence ID" value="MDE8652406.1"/>
    <property type="molecule type" value="Genomic_DNA"/>
</dbReference>
<dbReference type="Proteomes" id="UP001216253">
    <property type="component" value="Unassembled WGS sequence"/>
</dbReference>
<dbReference type="RefSeq" id="WP_342803813.1">
    <property type="nucleotide sequence ID" value="NZ_JARESE010000036.1"/>
</dbReference>